<evidence type="ECO:0000256" key="6">
    <source>
        <dbReference type="ARBA" id="ARBA00022840"/>
    </source>
</evidence>
<dbReference type="RefSeq" id="WP_154310350.1">
    <property type="nucleotide sequence ID" value="NZ_JACSQO010000002.1"/>
</dbReference>
<proteinExistence type="inferred from homology"/>
<dbReference type="NCBIfam" id="TIGR00681">
    <property type="entry name" value="kdpC"/>
    <property type="match status" value="1"/>
</dbReference>
<keyword evidence="5 11" id="KW-0547">Nucleotide-binding</keyword>
<evidence type="ECO:0000313" key="12">
    <source>
        <dbReference type="EMBL" id="MBD7943527.1"/>
    </source>
</evidence>
<dbReference type="Pfam" id="PF02669">
    <property type="entry name" value="KdpC"/>
    <property type="match status" value="1"/>
</dbReference>
<comment type="subcellular location">
    <subcellularLocation>
        <location evidence="11">Cell membrane</location>
        <topology evidence="11">Single-pass membrane protein</topology>
    </subcellularLocation>
</comment>
<keyword evidence="4 11" id="KW-0812">Transmembrane</keyword>
<comment type="function">
    <text evidence="11">Part of the high-affinity ATP-driven potassium transport (or Kdp) system, which catalyzes the hydrolysis of ATP coupled with the electrogenic transport of potassium into the cytoplasm. This subunit acts as a catalytic chaperone that increases the ATP-binding affinity of the ATP-hydrolyzing subunit KdpB by the formation of a transient KdpB/KdpC/ATP ternary complex.</text>
</comment>
<evidence type="ECO:0000256" key="1">
    <source>
        <dbReference type="ARBA" id="ARBA00022448"/>
    </source>
</evidence>
<keyword evidence="6 11" id="KW-0067">ATP-binding</keyword>
<dbReference type="PIRSF" id="PIRSF001296">
    <property type="entry name" value="K_ATPase_KdpC"/>
    <property type="match status" value="1"/>
</dbReference>
<organism evidence="12 13">
    <name type="scientific">Psychrobacillus faecigallinarum</name>
    <dbReference type="NCBI Taxonomy" id="2762235"/>
    <lineage>
        <taxon>Bacteria</taxon>
        <taxon>Bacillati</taxon>
        <taxon>Bacillota</taxon>
        <taxon>Bacilli</taxon>
        <taxon>Bacillales</taxon>
        <taxon>Bacillaceae</taxon>
        <taxon>Psychrobacillus</taxon>
    </lineage>
</organism>
<evidence type="ECO:0000256" key="9">
    <source>
        <dbReference type="ARBA" id="ARBA00023065"/>
    </source>
</evidence>
<dbReference type="PANTHER" id="PTHR30042:SF2">
    <property type="entry name" value="POTASSIUM-TRANSPORTING ATPASE KDPC SUBUNIT"/>
    <property type="match status" value="1"/>
</dbReference>
<comment type="subunit">
    <text evidence="11">The system is composed of three essential subunits: KdpA, KdpB and KdpC.</text>
</comment>
<keyword evidence="3 11" id="KW-0633">Potassium transport</keyword>
<dbReference type="EMBL" id="JACSQO010000002">
    <property type="protein sequence ID" value="MBD7943527.1"/>
    <property type="molecule type" value="Genomic_DNA"/>
</dbReference>
<dbReference type="NCBIfam" id="NF001454">
    <property type="entry name" value="PRK00315.1"/>
    <property type="match status" value="1"/>
</dbReference>
<dbReference type="PANTHER" id="PTHR30042">
    <property type="entry name" value="POTASSIUM-TRANSPORTING ATPASE C CHAIN"/>
    <property type="match status" value="1"/>
</dbReference>
<dbReference type="Proteomes" id="UP000640786">
    <property type="component" value="Unassembled WGS sequence"/>
</dbReference>
<comment type="similarity">
    <text evidence="11">Belongs to the KdpC family.</text>
</comment>
<keyword evidence="1 11" id="KW-0813">Transport</keyword>
<evidence type="ECO:0000256" key="4">
    <source>
        <dbReference type="ARBA" id="ARBA00022692"/>
    </source>
</evidence>
<keyword evidence="8 11" id="KW-1133">Transmembrane helix</keyword>
<evidence type="ECO:0000256" key="10">
    <source>
        <dbReference type="ARBA" id="ARBA00023136"/>
    </source>
</evidence>
<protein>
    <recommendedName>
        <fullName evidence="11">Potassium-transporting ATPase KdpC subunit</fullName>
    </recommendedName>
    <alternativeName>
        <fullName evidence="11">ATP phosphohydrolase [potassium-transporting] C chain</fullName>
    </alternativeName>
    <alternativeName>
        <fullName evidence="11">Potassium-binding and translocating subunit C</fullName>
    </alternativeName>
    <alternativeName>
        <fullName evidence="11">Potassium-translocating ATPase C chain</fullName>
    </alternativeName>
</protein>
<evidence type="ECO:0000313" key="13">
    <source>
        <dbReference type="Proteomes" id="UP000640786"/>
    </source>
</evidence>
<evidence type="ECO:0000256" key="8">
    <source>
        <dbReference type="ARBA" id="ARBA00022989"/>
    </source>
</evidence>
<keyword evidence="7 11" id="KW-0630">Potassium</keyword>
<name>A0ABR8R795_9BACI</name>
<keyword evidence="9 11" id="KW-0406">Ion transport</keyword>
<sequence>MLKNLRISIILLLICGLAYPLVMTGISQLLMPEKAAGSIITNAEGNIIGSELIGQKFTEPHYFNGRVSSIEYNASGSGSMNYAPTNKDMVERTKTDLKLFLKNNPEVRQEDIPNDLLTNSGSGLDPHITKLAAQIQVPRIAQERGLSEAKLMNLIEDNTESRQFNFIGEQRINVLKLNIALDQL</sequence>
<evidence type="ECO:0000256" key="3">
    <source>
        <dbReference type="ARBA" id="ARBA00022538"/>
    </source>
</evidence>
<dbReference type="InterPro" id="IPR003820">
    <property type="entry name" value="KdpC"/>
</dbReference>
<evidence type="ECO:0000256" key="5">
    <source>
        <dbReference type="ARBA" id="ARBA00022741"/>
    </source>
</evidence>
<evidence type="ECO:0000256" key="2">
    <source>
        <dbReference type="ARBA" id="ARBA00022475"/>
    </source>
</evidence>
<evidence type="ECO:0000256" key="11">
    <source>
        <dbReference type="HAMAP-Rule" id="MF_00276"/>
    </source>
</evidence>
<comment type="caution">
    <text evidence="12">The sequence shown here is derived from an EMBL/GenBank/DDBJ whole genome shotgun (WGS) entry which is preliminary data.</text>
</comment>
<gene>
    <name evidence="11 12" type="primary">kdpC</name>
    <name evidence="12" type="ORF">H9650_05290</name>
</gene>
<dbReference type="HAMAP" id="MF_00276">
    <property type="entry name" value="KdpC"/>
    <property type="match status" value="1"/>
</dbReference>
<reference evidence="12 13" key="1">
    <citation type="submission" date="2020-08" db="EMBL/GenBank/DDBJ databases">
        <title>A Genomic Blueprint of the Chicken Gut Microbiome.</title>
        <authorList>
            <person name="Gilroy R."/>
            <person name="Ravi A."/>
            <person name="Getino M."/>
            <person name="Pursley I."/>
            <person name="Horton D.L."/>
            <person name="Alikhan N.-F."/>
            <person name="Baker D."/>
            <person name="Gharbi K."/>
            <person name="Hall N."/>
            <person name="Watson M."/>
            <person name="Adriaenssens E.M."/>
            <person name="Foster-Nyarko E."/>
            <person name="Jarju S."/>
            <person name="Secka A."/>
            <person name="Antonio M."/>
            <person name="Oren A."/>
            <person name="Chaudhuri R."/>
            <person name="La Ragione R.M."/>
            <person name="Hildebrand F."/>
            <person name="Pallen M.J."/>
        </authorList>
    </citation>
    <scope>NUCLEOTIDE SEQUENCE [LARGE SCALE GENOMIC DNA]</scope>
    <source>
        <strain evidence="12 13">Sa2BUA9</strain>
    </source>
</reference>
<evidence type="ECO:0000256" key="7">
    <source>
        <dbReference type="ARBA" id="ARBA00022958"/>
    </source>
</evidence>
<accession>A0ABR8R795</accession>
<keyword evidence="13" id="KW-1185">Reference proteome</keyword>
<keyword evidence="2 11" id="KW-1003">Cell membrane</keyword>
<keyword evidence="10 11" id="KW-0472">Membrane</keyword>